<dbReference type="Gene3D" id="3.40.630.30">
    <property type="match status" value="1"/>
</dbReference>
<dbReference type="Proteomes" id="UP001430193">
    <property type="component" value="Unassembled WGS sequence"/>
</dbReference>
<feature type="domain" description="N-acetyltransferase" evidence="3">
    <location>
        <begin position="5"/>
        <end position="147"/>
    </location>
</feature>
<dbReference type="RefSeq" id="WP_204630029.1">
    <property type="nucleotide sequence ID" value="NZ_BSOC01000009.1"/>
</dbReference>
<dbReference type="EMBL" id="JADIKF010000033">
    <property type="protein sequence ID" value="MBM7128409.1"/>
    <property type="molecule type" value="Genomic_DNA"/>
</dbReference>
<dbReference type="InterPro" id="IPR016181">
    <property type="entry name" value="Acyl_CoA_acyltransferase"/>
</dbReference>
<name>A0ABS2KB69_9GAMM</name>
<organism evidence="4 5">
    <name type="scientific">Dyella mobilis</name>
    <dbReference type="NCBI Taxonomy" id="1849582"/>
    <lineage>
        <taxon>Bacteria</taxon>
        <taxon>Pseudomonadati</taxon>
        <taxon>Pseudomonadota</taxon>
        <taxon>Gammaproteobacteria</taxon>
        <taxon>Lysobacterales</taxon>
        <taxon>Rhodanobacteraceae</taxon>
        <taxon>Dyella</taxon>
    </lineage>
</organism>
<protein>
    <submittedName>
        <fullName evidence="4">GNAT family N-acetyltransferase</fullName>
    </submittedName>
</protein>
<proteinExistence type="predicted"/>
<dbReference type="CDD" id="cd04301">
    <property type="entry name" value="NAT_SF"/>
    <property type="match status" value="1"/>
</dbReference>
<dbReference type="SUPFAM" id="SSF55729">
    <property type="entry name" value="Acyl-CoA N-acyltransferases (Nat)"/>
    <property type="match status" value="1"/>
</dbReference>
<keyword evidence="1" id="KW-0808">Transferase</keyword>
<comment type="caution">
    <text evidence="4">The sequence shown here is derived from an EMBL/GenBank/DDBJ whole genome shotgun (WGS) entry which is preliminary data.</text>
</comment>
<reference evidence="4" key="1">
    <citation type="submission" date="2020-10" db="EMBL/GenBank/DDBJ databases">
        <title>Phylogeny of dyella-like bacteria.</title>
        <authorList>
            <person name="Fu J."/>
        </authorList>
    </citation>
    <scope>NUCLEOTIDE SEQUENCE</scope>
    <source>
        <strain evidence="4">DHON07</strain>
    </source>
</reference>
<evidence type="ECO:0000313" key="5">
    <source>
        <dbReference type="Proteomes" id="UP001430193"/>
    </source>
</evidence>
<accession>A0ABS2KB69</accession>
<evidence type="ECO:0000256" key="1">
    <source>
        <dbReference type="ARBA" id="ARBA00022679"/>
    </source>
</evidence>
<evidence type="ECO:0000313" key="4">
    <source>
        <dbReference type="EMBL" id="MBM7128409.1"/>
    </source>
</evidence>
<dbReference type="InterPro" id="IPR050832">
    <property type="entry name" value="Bact_Acetyltransf"/>
</dbReference>
<evidence type="ECO:0000256" key="2">
    <source>
        <dbReference type="ARBA" id="ARBA00023315"/>
    </source>
</evidence>
<dbReference type="Pfam" id="PF00583">
    <property type="entry name" value="Acetyltransf_1"/>
    <property type="match status" value="1"/>
</dbReference>
<gene>
    <name evidence="4" type="ORF">ISS99_02650</name>
</gene>
<evidence type="ECO:0000259" key="3">
    <source>
        <dbReference type="PROSITE" id="PS51186"/>
    </source>
</evidence>
<sequence>MTDALTLRNAHAADAAEIARLAAELGYATPVEAMSERLGALLSHPNHHVSVAEQGAALLGWIAVEHRCTLESGERIEIVGLVVDASHRGGGVGRMLVADAERWARQRGFEAISVRSNIARDASHPFYESLGYVRRKTQHCYTKTLAP</sequence>
<keyword evidence="2" id="KW-0012">Acyltransferase</keyword>
<keyword evidence="5" id="KW-1185">Reference proteome</keyword>
<dbReference type="InterPro" id="IPR000182">
    <property type="entry name" value="GNAT_dom"/>
</dbReference>
<dbReference type="PROSITE" id="PS51186">
    <property type="entry name" value="GNAT"/>
    <property type="match status" value="1"/>
</dbReference>
<dbReference type="PANTHER" id="PTHR43877">
    <property type="entry name" value="AMINOALKYLPHOSPHONATE N-ACETYLTRANSFERASE-RELATED-RELATED"/>
    <property type="match status" value="1"/>
</dbReference>